<protein>
    <submittedName>
        <fullName evidence="2">Uncharacterized protein</fullName>
    </submittedName>
</protein>
<feature type="region of interest" description="Disordered" evidence="1">
    <location>
        <begin position="86"/>
        <end position="106"/>
    </location>
</feature>
<dbReference type="Proteomes" id="UP001082899">
    <property type="component" value="Unassembled WGS sequence"/>
</dbReference>
<comment type="caution">
    <text evidence="2">The sequence shown here is derived from an EMBL/GenBank/DDBJ whole genome shotgun (WGS) entry which is preliminary data.</text>
</comment>
<sequence>MEFVDGKLLRTVRVGTGPPSSSYIRNVGGYLATATGNRLARDVRLARQTSLDTAFTATPHRFKGQCRQPPELPTAVWIHSPEPRETPLFIPINTTRPAPKTKHSKI</sequence>
<evidence type="ECO:0000313" key="2">
    <source>
        <dbReference type="EMBL" id="MCY0386751.1"/>
    </source>
</evidence>
<organism evidence="2 3">
    <name type="scientific">Robbsia betulipollinis</name>
    <dbReference type="NCBI Taxonomy" id="2981849"/>
    <lineage>
        <taxon>Bacteria</taxon>
        <taxon>Pseudomonadati</taxon>
        <taxon>Pseudomonadota</taxon>
        <taxon>Betaproteobacteria</taxon>
        <taxon>Burkholderiales</taxon>
        <taxon>Burkholderiaceae</taxon>
        <taxon>Robbsia</taxon>
    </lineage>
</organism>
<evidence type="ECO:0000256" key="1">
    <source>
        <dbReference type="SAM" id="MobiDB-lite"/>
    </source>
</evidence>
<dbReference type="RefSeq" id="WP_267846345.1">
    <property type="nucleotide sequence ID" value="NZ_JAPMXC010000001.1"/>
</dbReference>
<dbReference type="EMBL" id="JAPMXC010000001">
    <property type="protein sequence ID" value="MCY0386751.1"/>
    <property type="molecule type" value="Genomic_DNA"/>
</dbReference>
<accession>A0ABT3ZJP8</accession>
<gene>
    <name evidence="2" type="ORF">OVY01_05765</name>
</gene>
<name>A0ABT3ZJP8_9BURK</name>
<proteinExistence type="predicted"/>
<evidence type="ECO:0000313" key="3">
    <source>
        <dbReference type="Proteomes" id="UP001082899"/>
    </source>
</evidence>
<keyword evidence="3" id="KW-1185">Reference proteome</keyword>
<reference evidence="2" key="1">
    <citation type="submission" date="2022-11" db="EMBL/GenBank/DDBJ databases">
        <title>Robbsia betulipollinis sp. nov., isolated from pollen of birch (Betula pendula).</title>
        <authorList>
            <person name="Shi H."/>
            <person name="Ambika Manirajan B."/>
            <person name="Ratering S."/>
            <person name="Geissler-Plaum R."/>
            <person name="Schnell S."/>
        </authorList>
    </citation>
    <scope>NUCLEOTIDE SEQUENCE</scope>
    <source>
        <strain evidence="2">Bb-Pol-6</strain>
    </source>
</reference>